<dbReference type="AlphaFoldDB" id="A0ABD0J740"/>
<sequence length="80" mass="8896">YRRLRPQPGILFRVLTTSSATFNVDRFLVFVMTCSGKSSVQGPVSAQYQVLQKVPEAIPHKRTVGQRTGLKVVMTSLAMD</sequence>
<keyword evidence="2" id="KW-1185">Reference proteome</keyword>
<comment type="caution">
    <text evidence="1">The sequence shown here is derived from an EMBL/GenBank/DDBJ whole genome shotgun (WGS) entry which is preliminary data.</text>
</comment>
<evidence type="ECO:0000313" key="2">
    <source>
        <dbReference type="Proteomes" id="UP001519460"/>
    </source>
</evidence>
<gene>
    <name evidence="1" type="ORF">BaRGS_00037954</name>
</gene>
<dbReference type="Proteomes" id="UP001519460">
    <property type="component" value="Unassembled WGS sequence"/>
</dbReference>
<evidence type="ECO:0000313" key="1">
    <source>
        <dbReference type="EMBL" id="KAK7464030.1"/>
    </source>
</evidence>
<reference evidence="1 2" key="1">
    <citation type="journal article" date="2023" name="Sci. Data">
        <title>Genome assembly of the Korean intertidal mud-creeper Batillaria attramentaria.</title>
        <authorList>
            <person name="Patra A.K."/>
            <person name="Ho P.T."/>
            <person name="Jun S."/>
            <person name="Lee S.J."/>
            <person name="Kim Y."/>
            <person name="Won Y.J."/>
        </authorList>
    </citation>
    <scope>NUCLEOTIDE SEQUENCE [LARGE SCALE GENOMIC DNA]</scope>
    <source>
        <strain evidence="1">Wonlab-2016</strain>
    </source>
</reference>
<proteinExistence type="predicted"/>
<protein>
    <submittedName>
        <fullName evidence="1">Uncharacterized protein</fullName>
    </submittedName>
</protein>
<name>A0ABD0J740_9CAEN</name>
<dbReference type="EMBL" id="JACVVK020000591">
    <property type="protein sequence ID" value="KAK7464030.1"/>
    <property type="molecule type" value="Genomic_DNA"/>
</dbReference>
<accession>A0ABD0J740</accession>
<organism evidence="1 2">
    <name type="scientific">Batillaria attramentaria</name>
    <dbReference type="NCBI Taxonomy" id="370345"/>
    <lineage>
        <taxon>Eukaryota</taxon>
        <taxon>Metazoa</taxon>
        <taxon>Spiralia</taxon>
        <taxon>Lophotrochozoa</taxon>
        <taxon>Mollusca</taxon>
        <taxon>Gastropoda</taxon>
        <taxon>Caenogastropoda</taxon>
        <taxon>Sorbeoconcha</taxon>
        <taxon>Cerithioidea</taxon>
        <taxon>Batillariidae</taxon>
        <taxon>Batillaria</taxon>
    </lineage>
</organism>
<feature type="non-terminal residue" evidence="1">
    <location>
        <position position="1"/>
    </location>
</feature>